<dbReference type="AlphaFoldDB" id="A0A1I2GDX1"/>
<dbReference type="InterPro" id="IPR021131">
    <property type="entry name" value="Ribosomal_uL15/eL18"/>
</dbReference>
<gene>
    <name evidence="4" type="primary">rplO</name>
    <name evidence="8" type="ORF">SAMN02745121_07223</name>
</gene>
<evidence type="ECO:0000313" key="9">
    <source>
        <dbReference type="Proteomes" id="UP000199400"/>
    </source>
</evidence>
<dbReference type="PANTHER" id="PTHR12934">
    <property type="entry name" value="50S RIBOSOMAL PROTEIN L15"/>
    <property type="match status" value="1"/>
</dbReference>
<dbReference type="Pfam" id="PF00828">
    <property type="entry name" value="Ribosomal_L27A"/>
    <property type="match status" value="1"/>
</dbReference>
<evidence type="ECO:0000259" key="7">
    <source>
        <dbReference type="Pfam" id="PF00828"/>
    </source>
</evidence>
<dbReference type="GO" id="GO:0006412">
    <property type="term" value="P:translation"/>
    <property type="evidence" value="ECO:0007669"/>
    <property type="project" value="UniProtKB-UniRule"/>
</dbReference>
<feature type="domain" description="Large ribosomal subunit protein uL15/eL18" evidence="7">
    <location>
        <begin position="78"/>
        <end position="145"/>
    </location>
</feature>
<accession>A0A1I2GDX1</accession>
<dbReference type="InterPro" id="IPR005749">
    <property type="entry name" value="Ribosomal_uL15_bac-type"/>
</dbReference>
<keyword evidence="2 4" id="KW-0689">Ribosomal protein</keyword>
<keyword evidence="9" id="KW-1185">Reference proteome</keyword>
<dbReference type="PROSITE" id="PS00475">
    <property type="entry name" value="RIBOSOMAL_L15"/>
    <property type="match status" value="1"/>
</dbReference>
<comment type="function">
    <text evidence="4">Binds to the 23S rRNA.</text>
</comment>
<dbReference type="NCBIfam" id="TIGR01071">
    <property type="entry name" value="rplO_bact"/>
    <property type="match status" value="1"/>
</dbReference>
<dbReference type="RefSeq" id="WP_096328170.1">
    <property type="nucleotide sequence ID" value="NZ_FOMX01000032.1"/>
</dbReference>
<proteinExistence type="inferred from homology"/>
<organism evidence="8 9">
    <name type="scientific">Nannocystis exedens</name>
    <dbReference type="NCBI Taxonomy" id="54"/>
    <lineage>
        <taxon>Bacteria</taxon>
        <taxon>Pseudomonadati</taxon>
        <taxon>Myxococcota</taxon>
        <taxon>Polyangia</taxon>
        <taxon>Nannocystales</taxon>
        <taxon>Nannocystaceae</taxon>
        <taxon>Nannocystis</taxon>
    </lineage>
</organism>
<feature type="region of interest" description="Disordered" evidence="6">
    <location>
        <begin position="1"/>
        <end position="40"/>
    </location>
</feature>
<dbReference type="GO" id="GO:0003735">
    <property type="term" value="F:structural constituent of ribosome"/>
    <property type="evidence" value="ECO:0007669"/>
    <property type="project" value="InterPro"/>
</dbReference>
<dbReference type="HAMAP" id="MF_01341">
    <property type="entry name" value="Ribosomal_uL15"/>
    <property type="match status" value="1"/>
</dbReference>
<evidence type="ECO:0000256" key="6">
    <source>
        <dbReference type="SAM" id="MobiDB-lite"/>
    </source>
</evidence>
<evidence type="ECO:0000256" key="5">
    <source>
        <dbReference type="RuleBase" id="RU003888"/>
    </source>
</evidence>
<dbReference type="InterPro" id="IPR036227">
    <property type="entry name" value="Ribosomal_uL15/eL18_sf"/>
</dbReference>
<evidence type="ECO:0000256" key="1">
    <source>
        <dbReference type="ARBA" id="ARBA00007320"/>
    </source>
</evidence>
<dbReference type="InterPro" id="IPR030878">
    <property type="entry name" value="Ribosomal_uL15"/>
</dbReference>
<reference evidence="9" key="1">
    <citation type="submission" date="2016-10" db="EMBL/GenBank/DDBJ databases">
        <authorList>
            <person name="Varghese N."/>
            <person name="Submissions S."/>
        </authorList>
    </citation>
    <scope>NUCLEOTIDE SEQUENCE [LARGE SCALE GENOMIC DNA]</scope>
    <source>
        <strain evidence="9">ATCC 25963</strain>
    </source>
</reference>
<comment type="similarity">
    <text evidence="1 4 5">Belongs to the universal ribosomal protein uL15 family.</text>
</comment>
<protein>
    <recommendedName>
        <fullName evidence="4">Large ribosomal subunit protein uL15</fullName>
    </recommendedName>
</protein>
<evidence type="ECO:0000256" key="4">
    <source>
        <dbReference type="HAMAP-Rule" id="MF_01341"/>
    </source>
</evidence>
<keyword evidence="3 4" id="KW-0687">Ribonucleoprotein</keyword>
<dbReference type="SUPFAM" id="SSF52080">
    <property type="entry name" value="Ribosomal proteins L15p and L18e"/>
    <property type="match status" value="1"/>
</dbReference>
<dbReference type="InterPro" id="IPR001196">
    <property type="entry name" value="Ribosomal_uL15_CS"/>
</dbReference>
<keyword evidence="4" id="KW-0694">RNA-binding</keyword>
<dbReference type="STRING" id="54.SAMN02745121_07223"/>
<dbReference type="GO" id="GO:0022625">
    <property type="term" value="C:cytosolic large ribosomal subunit"/>
    <property type="evidence" value="ECO:0007669"/>
    <property type="project" value="TreeGrafter"/>
</dbReference>
<dbReference type="Proteomes" id="UP000199400">
    <property type="component" value="Unassembled WGS sequence"/>
</dbReference>
<dbReference type="GO" id="GO:0019843">
    <property type="term" value="F:rRNA binding"/>
    <property type="evidence" value="ECO:0007669"/>
    <property type="project" value="UniProtKB-UniRule"/>
</dbReference>
<dbReference type="OrthoDB" id="9810293at2"/>
<keyword evidence="4" id="KW-0699">rRNA-binding</keyword>
<comment type="subunit">
    <text evidence="4">Part of the 50S ribosomal subunit.</text>
</comment>
<name>A0A1I2GDX1_9BACT</name>
<feature type="compositionally biased region" description="Basic residues" evidence="6">
    <location>
        <begin position="14"/>
        <end position="32"/>
    </location>
</feature>
<sequence>MGTTLETLQPPAGARKRRKRVGRGIGSRRGKTSTRGVKGQLARHNEMPDHFEGGQNPLQRRVPKRGFISLNRDEYHGVNVGLLEGKFAAGEEVSLETLRAKRLVPKRVKQVKLLGTGELKTALKINVAKVSESARQKVEAAGGSIQEPAAPAEG</sequence>
<evidence type="ECO:0000256" key="2">
    <source>
        <dbReference type="ARBA" id="ARBA00022980"/>
    </source>
</evidence>
<dbReference type="EMBL" id="FOMX01000032">
    <property type="protein sequence ID" value="SFF15795.1"/>
    <property type="molecule type" value="Genomic_DNA"/>
</dbReference>
<dbReference type="PANTHER" id="PTHR12934:SF11">
    <property type="entry name" value="LARGE RIBOSOMAL SUBUNIT PROTEIN UL15M"/>
    <property type="match status" value="1"/>
</dbReference>
<evidence type="ECO:0000256" key="3">
    <source>
        <dbReference type="ARBA" id="ARBA00023274"/>
    </source>
</evidence>
<dbReference type="Gene3D" id="3.100.10.10">
    <property type="match status" value="1"/>
</dbReference>
<evidence type="ECO:0000313" key="8">
    <source>
        <dbReference type="EMBL" id="SFF15795.1"/>
    </source>
</evidence>